<feature type="compositionally biased region" description="Low complexity" evidence="8">
    <location>
        <begin position="42"/>
        <end position="55"/>
    </location>
</feature>
<evidence type="ECO:0000256" key="3">
    <source>
        <dbReference type="ARBA" id="ARBA00022946"/>
    </source>
</evidence>
<dbReference type="Gene3D" id="3.90.79.10">
    <property type="entry name" value="Nucleoside Triphosphate Pyrophosphohydrolase"/>
    <property type="match status" value="1"/>
</dbReference>
<dbReference type="GO" id="GO:0003735">
    <property type="term" value="F:structural constituent of ribosome"/>
    <property type="evidence" value="ECO:0007669"/>
    <property type="project" value="InterPro"/>
</dbReference>
<keyword evidence="3" id="KW-0809">Transit peptide</keyword>
<evidence type="ECO:0000313" key="11">
    <source>
        <dbReference type="Proteomes" id="UP000664169"/>
    </source>
</evidence>
<dbReference type="Pfam" id="PF11788">
    <property type="entry name" value="MRP-L46"/>
    <property type="match status" value="1"/>
</dbReference>
<evidence type="ECO:0000259" key="9">
    <source>
        <dbReference type="Pfam" id="PF11788"/>
    </source>
</evidence>
<dbReference type="FunFam" id="3.90.79.10:FF:000018">
    <property type="entry name" value="39S ribosomal protein L46, mitochondrial"/>
    <property type="match status" value="1"/>
</dbReference>
<dbReference type="InterPro" id="IPR021757">
    <property type="entry name" value="Ribosomal_mL46_N"/>
</dbReference>
<keyword evidence="11" id="KW-1185">Reference proteome</keyword>
<evidence type="ECO:0000256" key="7">
    <source>
        <dbReference type="ARBA" id="ARBA00035190"/>
    </source>
</evidence>
<evidence type="ECO:0000256" key="5">
    <source>
        <dbReference type="ARBA" id="ARBA00023128"/>
    </source>
</evidence>
<dbReference type="Proteomes" id="UP000664169">
    <property type="component" value="Unassembled WGS sequence"/>
</dbReference>
<accession>A0A8H3I684</accession>
<evidence type="ECO:0000313" key="10">
    <source>
        <dbReference type="EMBL" id="CAF9904865.1"/>
    </source>
</evidence>
<comment type="similarity">
    <text evidence="2">Belongs to the mitochondrion-specific ribosomal protein mL46 family.</text>
</comment>
<reference evidence="10" key="1">
    <citation type="submission" date="2021-03" db="EMBL/GenBank/DDBJ databases">
        <authorList>
            <person name="Tagirdzhanova G."/>
        </authorList>
    </citation>
    <scope>NUCLEOTIDE SEQUENCE</scope>
</reference>
<feature type="compositionally biased region" description="Polar residues" evidence="8">
    <location>
        <begin position="56"/>
        <end position="67"/>
    </location>
</feature>
<dbReference type="InterPro" id="IPR033650">
    <property type="entry name" value="Ribosomal_mL46_NUDIX"/>
</dbReference>
<comment type="subcellular location">
    <subcellularLocation>
        <location evidence="1">Mitochondrion</location>
    </subcellularLocation>
</comment>
<dbReference type="EMBL" id="CAJPDQ010000002">
    <property type="protein sequence ID" value="CAF9904865.1"/>
    <property type="molecule type" value="Genomic_DNA"/>
</dbReference>
<dbReference type="InterPro" id="IPR040008">
    <property type="entry name" value="Ribosomal_mL46"/>
</dbReference>
<dbReference type="PANTHER" id="PTHR13124:SF12">
    <property type="entry name" value="LARGE RIBOSOMAL SUBUNIT PROTEIN ML46"/>
    <property type="match status" value="1"/>
</dbReference>
<dbReference type="AlphaFoldDB" id="A0A8H3I684"/>
<feature type="region of interest" description="Disordered" evidence="8">
    <location>
        <begin position="42"/>
        <end position="67"/>
    </location>
</feature>
<keyword evidence="6" id="KW-0687">Ribonucleoprotein</keyword>
<proteinExistence type="inferred from homology"/>
<dbReference type="GO" id="GO:0005762">
    <property type="term" value="C:mitochondrial large ribosomal subunit"/>
    <property type="evidence" value="ECO:0007669"/>
    <property type="project" value="TreeGrafter"/>
</dbReference>
<feature type="domain" description="Large ribosomal subunit protein mL46 N-terminal" evidence="9">
    <location>
        <begin position="72"/>
        <end position="209"/>
    </location>
</feature>
<keyword evidence="4" id="KW-0689">Ribosomal protein</keyword>
<dbReference type="CDD" id="cd04661">
    <property type="entry name" value="NUDIX_MRP_L46"/>
    <property type="match status" value="1"/>
</dbReference>
<comment type="caution">
    <text evidence="10">The sequence shown here is derived from an EMBL/GenBank/DDBJ whole genome shotgun (WGS) entry which is preliminary data.</text>
</comment>
<evidence type="ECO:0000256" key="1">
    <source>
        <dbReference type="ARBA" id="ARBA00004173"/>
    </source>
</evidence>
<sequence length="349" mass="40051">MTSSLRTLRRELSLSSSLFDRHICFNCLQVLSRPQQARNASTATVSAESVAPSSTNTPHRTAPSTATVSNPYHIKAGIVLSRPPLITRDLTSFEKAFFFYQRRLNERLALSFPRYFYYPEGTPGDTEWKRKMRERNTPAKDIGDYNAHKKDSWNDEILVGSKDSDPEQHVENLLQDAVIEIEEQIEGQDEVVKRRIEVERPQPRVTEADQTGDVTSLTRSLQRTIYLIVQDKDGIWRFPETDLEERENLKRAAERLLVQAGGINMNTWIVGNTPVGFHTLKYEESSSKPGEELLGEKTFFMKGRIMAGRFVLKNSPMALKAFKWLAKEELEQELDPLYFKSIRHMLVAQ</sequence>
<dbReference type="PANTHER" id="PTHR13124">
    <property type="entry name" value="39S RIBOSOMAL PROTEIN L46, MITOCHONDRIAL PRECURSOR-RELATED"/>
    <property type="match status" value="1"/>
</dbReference>
<organism evidence="10 11">
    <name type="scientific">Gomphillus americanus</name>
    <dbReference type="NCBI Taxonomy" id="1940652"/>
    <lineage>
        <taxon>Eukaryota</taxon>
        <taxon>Fungi</taxon>
        <taxon>Dikarya</taxon>
        <taxon>Ascomycota</taxon>
        <taxon>Pezizomycotina</taxon>
        <taxon>Lecanoromycetes</taxon>
        <taxon>OSLEUM clade</taxon>
        <taxon>Ostropomycetidae</taxon>
        <taxon>Ostropales</taxon>
        <taxon>Graphidaceae</taxon>
        <taxon>Gomphilloideae</taxon>
        <taxon>Gomphillus</taxon>
    </lineage>
</organism>
<protein>
    <recommendedName>
        <fullName evidence="7">Large ribosomal subunit protein mL46</fullName>
    </recommendedName>
</protein>
<evidence type="ECO:0000256" key="4">
    <source>
        <dbReference type="ARBA" id="ARBA00022980"/>
    </source>
</evidence>
<name>A0A8H3I684_9LECA</name>
<keyword evidence="5" id="KW-0496">Mitochondrion</keyword>
<dbReference type="GO" id="GO:0005743">
    <property type="term" value="C:mitochondrial inner membrane"/>
    <property type="evidence" value="ECO:0007669"/>
    <property type="project" value="UniProtKB-ARBA"/>
</dbReference>
<evidence type="ECO:0000256" key="6">
    <source>
        <dbReference type="ARBA" id="ARBA00023274"/>
    </source>
</evidence>
<evidence type="ECO:0000256" key="8">
    <source>
        <dbReference type="SAM" id="MobiDB-lite"/>
    </source>
</evidence>
<evidence type="ECO:0000256" key="2">
    <source>
        <dbReference type="ARBA" id="ARBA00009070"/>
    </source>
</evidence>
<dbReference type="OrthoDB" id="414075at2759"/>
<gene>
    <name evidence="10" type="ORF">GOMPHAMPRED_002969</name>
</gene>